<dbReference type="Gene3D" id="3.60.20.40">
    <property type="match status" value="1"/>
</dbReference>
<protein>
    <recommendedName>
        <fullName evidence="5">Glutathione hydrolase proenzyme</fullName>
        <ecNumber evidence="5">2.3.2.2</ecNumber>
        <ecNumber evidence="5">3.4.19.13</ecNumber>
    </recommendedName>
    <component>
        <recommendedName>
            <fullName evidence="5">Glutathione hydrolase large chain</fullName>
        </recommendedName>
    </component>
    <component>
        <recommendedName>
            <fullName evidence="5">Glutathione hydrolase small chain</fullName>
        </recommendedName>
    </component>
</protein>
<dbReference type="PANTHER" id="PTHR43199:SF6">
    <property type="entry name" value="GLUTATHIONE HYDROLASE PROENZYME"/>
    <property type="match status" value="1"/>
</dbReference>
<comment type="similarity">
    <text evidence="5">Belongs to the gamma-glutamyltransferase family.</text>
</comment>
<dbReference type="EC" id="3.4.19.13" evidence="5"/>
<dbReference type="Proteomes" id="UP001446205">
    <property type="component" value="Unassembled WGS sequence"/>
</dbReference>
<keyword evidence="7" id="KW-0732">Signal</keyword>
<dbReference type="EC" id="2.3.2.2" evidence="5"/>
<comment type="catalytic activity">
    <reaction evidence="2 5">
        <text>glutathione + H2O = L-cysteinylglycine + L-glutamate</text>
        <dbReference type="Rhea" id="RHEA:28807"/>
        <dbReference type="ChEBI" id="CHEBI:15377"/>
        <dbReference type="ChEBI" id="CHEBI:29985"/>
        <dbReference type="ChEBI" id="CHEBI:57925"/>
        <dbReference type="ChEBI" id="CHEBI:61694"/>
        <dbReference type="EC" id="3.4.19.13"/>
    </reaction>
</comment>
<evidence type="ECO:0000256" key="5">
    <source>
        <dbReference type="RuleBase" id="RU368036"/>
    </source>
</evidence>
<dbReference type="InterPro" id="IPR051792">
    <property type="entry name" value="GGT_bact"/>
</dbReference>
<reference evidence="8 9" key="1">
    <citation type="submission" date="2024-04" db="EMBL/GenBank/DDBJ databases">
        <authorList>
            <person name="Abashina T."/>
            <person name="Shaikin A."/>
        </authorList>
    </citation>
    <scope>NUCLEOTIDE SEQUENCE [LARGE SCALE GENOMIC DNA]</scope>
    <source>
        <strain evidence="8 9">AAFK</strain>
    </source>
</reference>
<comment type="subunit">
    <text evidence="5">This enzyme consists of two polypeptide chains, which are synthesized in precursor form from a single polypeptide.</text>
</comment>
<dbReference type="PANTHER" id="PTHR43199">
    <property type="entry name" value="GLUTATHIONE HYDROLASE"/>
    <property type="match status" value="1"/>
</dbReference>
<dbReference type="GO" id="GO:0103068">
    <property type="term" value="F:leukotriene C4 gamma-glutamyl transferase activity"/>
    <property type="evidence" value="ECO:0007669"/>
    <property type="project" value="UniProtKB-EC"/>
</dbReference>
<keyword evidence="5" id="KW-0317">Glutathione biosynthesis</keyword>
<evidence type="ECO:0000256" key="4">
    <source>
        <dbReference type="ARBA" id="ARBA00047417"/>
    </source>
</evidence>
<dbReference type="SUPFAM" id="SSF56235">
    <property type="entry name" value="N-terminal nucleophile aminohydrolases (Ntn hydrolases)"/>
    <property type="match status" value="1"/>
</dbReference>
<dbReference type="InterPro" id="IPR029055">
    <property type="entry name" value="Ntn_hydrolases_N"/>
</dbReference>
<dbReference type="Gene3D" id="1.10.246.130">
    <property type="match status" value="1"/>
</dbReference>
<dbReference type="RefSeq" id="WP_341369383.1">
    <property type="nucleotide sequence ID" value="NZ_JBBPCO010000001.1"/>
</dbReference>
<evidence type="ECO:0000313" key="9">
    <source>
        <dbReference type="Proteomes" id="UP001446205"/>
    </source>
</evidence>
<sequence length="590" mass="63068">MTLKNNTFSLLSALILLFSMSASQAAETRTFRAGIASAHPLATQAGFEVLAAGGNAFDAAVAVSAALGVVEPFGSGLGGGGFWLLHTADGRDVFVDGRERAPLAATRDMYLDKNGDVRPRASLDGPLAAGIPGVPAALVHLAERYGRLTLAADLAPALRYAERGFPAGPAYRRMASERLAALSADPAARVFLQGGGVPKPGFRLLQPQLAQTLRRIAQQGHAGFYAGPVAQELVRSVREAGGIWTAKDLQSYRVIERRPIQFTYRGAKITAAPPPSSGGVVLAEALQILDRLPMKQADRVQRMHYTIEAMRRAYQDRARFLGDSDFVAMPMQRLLSPNYAAERARGIDPESATPSAKLSDGAAMPTQGPQTTHFSVVDDEGNRVAGTLSLNMMFGSGFVAGSTGVLLNDEMDDFASKPGVPNVYGLVGAEANSIAPGKRPLSSMSPTFVEDSRGVLVLGTPGGSRIISMVLLGILEYLDQPRPDPLLIVARPRYHHQFLPDRVQVEPASFSTNTLQALELMGHEVEVVSRRWGNMQVVFQGRDGHMLAASDPRGEGLGRVQSIRETTSAIPAAGRMLDEVDDYADQGFIE</sequence>
<feature type="signal peptide" evidence="7">
    <location>
        <begin position="1"/>
        <end position="25"/>
    </location>
</feature>
<evidence type="ECO:0000256" key="2">
    <source>
        <dbReference type="ARBA" id="ARBA00001089"/>
    </source>
</evidence>
<dbReference type="PRINTS" id="PR01210">
    <property type="entry name" value="GGTRANSPTASE"/>
</dbReference>
<evidence type="ECO:0000256" key="6">
    <source>
        <dbReference type="SAM" id="MobiDB-lite"/>
    </source>
</evidence>
<feature type="region of interest" description="Disordered" evidence="6">
    <location>
        <begin position="349"/>
        <end position="369"/>
    </location>
</feature>
<proteinExistence type="inferred from homology"/>
<keyword evidence="3 5" id="KW-0012">Acyltransferase</keyword>
<dbReference type="NCBIfam" id="TIGR00066">
    <property type="entry name" value="g_glut_trans"/>
    <property type="match status" value="1"/>
</dbReference>
<organism evidence="8 9">
    <name type="scientific">Thermithiobacillus plumbiphilus</name>
    <dbReference type="NCBI Taxonomy" id="1729899"/>
    <lineage>
        <taxon>Bacteria</taxon>
        <taxon>Pseudomonadati</taxon>
        <taxon>Pseudomonadota</taxon>
        <taxon>Acidithiobacillia</taxon>
        <taxon>Acidithiobacillales</taxon>
        <taxon>Thermithiobacillaceae</taxon>
        <taxon>Thermithiobacillus</taxon>
    </lineage>
</organism>
<dbReference type="InterPro" id="IPR043137">
    <property type="entry name" value="GGT_ssub_C"/>
</dbReference>
<keyword evidence="5" id="KW-0865">Zymogen</keyword>
<comment type="pathway">
    <text evidence="5">Sulfur metabolism; glutathione metabolism.</text>
</comment>
<comment type="caution">
    <text evidence="8">The sequence shown here is derived from an EMBL/GenBank/DDBJ whole genome shotgun (WGS) entry which is preliminary data.</text>
</comment>
<comment type="PTM">
    <text evidence="5">Cleaved by autocatalysis into a large and a small subunit.</text>
</comment>
<name>A0ABU9D646_9PROT</name>
<keyword evidence="9" id="KW-1185">Reference proteome</keyword>
<evidence type="ECO:0000256" key="1">
    <source>
        <dbReference type="ARBA" id="ARBA00001049"/>
    </source>
</evidence>
<dbReference type="Pfam" id="PF01019">
    <property type="entry name" value="G_glu_transpept"/>
    <property type="match status" value="1"/>
</dbReference>
<evidence type="ECO:0000256" key="7">
    <source>
        <dbReference type="SAM" id="SignalP"/>
    </source>
</evidence>
<keyword evidence="5" id="KW-0378">Hydrolase</keyword>
<evidence type="ECO:0000256" key="3">
    <source>
        <dbReference type="ARBA" id="ARBA00023315"/>
    </source>
</evidence>
<keyword evidence="5 8" id="KW-0808">Transferase</keyword>
<dbReference type="InterPro" id="IPR000101">
    <property type="entry name" value="GGT_peptidase"/>
</dbReference>
<gene>
    <name evidence="8" type="primary">ggt</name>
    <name evidence="8" type="ORF">WOB96_00930</name>
</gene>
<comment type="catalytic activity">
    <reaction evidence="1 5">
        <text>an S-substituted glutathione + H2O = an S-substituted L-cysteinylglycine + L-glutamate</text>
        <dbReference type="Rhea" id="RHEA:59468"/>
        <dbReference type="ChEBI" id="CHEBI:15377"/>
        <dbReference type="ChEBI" id="CHEBI:29985"/>
        <dbReference type="ChEBI" id="CHEBI:90779"/>
        <dbReference type="ChEBI" id="CHEBI:143103"/>
        <dbReference type="EC" id="3.4.19.13"/>
    </reaction>
</comment>
<comment type="catalytic activity">
    <reaction evidence="4 5">
        <text>an N-terminal (5-L-glutamyl)-[peptide] + an alpha-amino acid = 5-L-glutamyl amino acid + an N-terminal L-alpha-aminoacyl-[peptide]</text>
        <dbReference type="Rhea" id="RHEA:23904"/>
        <dbReference type="Rhea" id="RHEA-COMP:9780"/>
        <dbReference type="Rhea" id="RHEA-COMP:9795"/>
        <dbReference type="ChEBI" id="CHEBI:77644"/>
        <dbReference type="ChEBI" id="CHEBI:78597"/>
        <dbReference type="ChEBI" id="CHEBI:78599"/>
        <dbReference type="ChEBI" id="CHEBI:78608"/>
        <dbReference type="EC" id="2.3.2.2"/>
    </reaction>
</comment>
<dbReference type="EMBL" id="JBBPCO010000001">
    <property type="protein sequence ID" value="MEK8088317.1"/>
    <property type="molecule type" value="Genomic_DNA"/>
</dbReference>
<dbReference type="InterPro" id="IPR043138">
    <property type="entry name" value="GGT_lsub"/>
</dbReference>
<feature type="chain" id="PRO_5047417528" description="Glutathione hydrolase proenzyme" evidence="7">
    <location>
        <begin position="26"/>
        <end position="590"/>
    </location>
</feature>
<evidence type="ECO:0000313" key="8">
    <source>
        <dbReference type="EMBL" id="MEK8088317.1"/>
    </source>
</evidence>
<accession>A0ABU9D646</accession>